<keyword evidence="2" id="KW-0238">DNA-binding</keyword>
<reference evidence="2 3" key="1">
    <citation type="journal article" date="2019" name="BMC Genomics">
        <title>Chromosome level assembly and comparative genome analysis confirm lager-brewing yeasts originated from a single hybridization.</title>
        <authorList>
            <person name="Salazar A.N."/>
            <person name="Gorter de Vries A.R."/>
            <person name="van den Broek M."/>
            <person name="Brouwers N."/>
            <person name="de la Torre Cortes P."/>
            <person name="Kuijpers N.G.A."/>
            <person name="Daran J.G."/>
            <person name="Abeel T."/>
        </authorList>
    </citation>
    <scope>NUCLEOTIDE SEQUENCE [LARGE SCALE GENOMIC DNA]</scope>
    <source>
        <strain evidence="2 3">CBS 1483</strain>
    </source>
</reference>
<feature type="region of interest" description="Disordered" evidence="1">
    <location>
        <begin position="137"/>
        <end position="159"/>
    </location>
</feature>
<accession>A0A6C1E3P0</accession>
<dbReference type="Proteomes" id="UP000501346">
    <property type="component" value="Chromosome SeII-SeIV"/>
</dbReference>
<name>A0A6C1E3P0_SACPS</name>
<protein>
    <submittedName>
        <fullName evidence="2">DNA-binding proteins Bright/BRCAA1/RBP1 and proteins containing BRIGHT domain</fullName>
    </submittedName>
</protein>
<feature type="region of interest" description="Disordered" evidence="1">
    <location>
        <begin position="410"/>
        <end position="439"/>
    </location>
</feature>
<feature type="region of interest" description="Disordered" evidence="1">
    <location>
        <begin position="461"/>
        <end position="516"/>
    </location>
</feature>
<evidence type="ECO:0000313" key="2">
    <source>
        <dbReference type="EMBL" id="QID83503.1"/>
    </source>
</evidence>
<evidence type="ECO:0000313" key="3">
    <source>
        <dbReference type="Proteomes" id="UP000501346"/>
    </source>
</evidence>
<feature type="compositionally biased region" description="Low complexity" evidence="1">
    <location>
        <begin position="307"/>
        <end position="327"/>
    </location>
</feature>
<feature type="compositionally biased region" description="Low complexity" evidence="1">
    <location>
        <begin position="487"/>
        <end position="500"/>
    </location>
</feature>
<dbReference type="Pfam" id="PF10330">
    <property type="entry name" value="Stb3"/>
    <property type="match status" value="1"/>
</dbReference>
<dbReference type="GO" id="GO:0005634">
    <property type="term" value="C:nucleus"/>
    <property type="evidence" value="ECO:0007669"/>
    <property type="project" value="TreeGrafter"/>
</dbReference>
<dbReference type="PANTHER" id="PTHR28164:SF1">
    <property type="entry name" value="PROTEIN STB3"/>
    <property type="match status" value="1"/>
</dbReference>
<dbReference type="EMBL" id="CP048999">
    <property type="protein sequence ID" value="QID83503.1"/>
    <property type="molecule type" value="Genomic_DNA"/>
</dbReference>
<dbReference type="GO" id="GO:0000432">
    <property type="term" value="P:positive regulation of transcription from RNA polymerase II promoter by glucose"/>
    <property type="evidence" value="ECO:0007669"/>
    <property type="project" value="TreeGrafter"/>
</dbReference>
<feature type="region of interest" description="Disordered" evidence="1">
    <location>
        <begin position="297"/>
        <end position="357"/>
    </location>
</feature>
<organism evidence="2 3">
    <name type="scientific">Saccharomyces pastorianus</name>
    <name type="common">Lager yeast</name>
    <name type="synonym">Saccharomyces cerevisiae x Saccharomyces eubayanus</name>
    <dbReference type="NCBI Taxonomy" id="27292"/>
    <lineage>
        <taxon>Eukaryota</taxon>
        <taxon>Fungi</taxon>
        <taxon>Dikarya</taxon>
        <taxon>Ascomycota</taxon>
        <taxon>Saccharomycotina</taxon>
        <taxon>Saccharomycetes</taxon>
        <taxon>Saccharomycetales</taxon>
        <taxon>Saccharomycetaceae</taxon>
        <taxon>Saccharomyces</taxon>
    </lineage>
</organism>
<feature type="region of interest" description="Disordered" evidence="1">
    <location>
        <begin position="230"/>
        <end position="252"/>
    </location>
</feature>
<sequence>MSENQEDVSPPQNISVKSELNSNIFNTKPISTSSPAGLAAAQRVTPGKLSTLLLEKGPLAIRHITQTLCLDIPCFKDLSSSKQRRLIMSAMESGDKERSVVFEKIGWGQWSAKKVDPANFDKELEATNFANSKVKDLISQESQRRKSNNSNSNSGGHVEMPVRIEHNNAGIDHITTPATAIGNPAAAIPVNIKRSKSPLSAANVVYIDENALASEDEDEDFDEDDHHLHYQNKSRNSSNNSGKVPNNDPYSFGRRRSQVVFADSTPENIEHEIIAQKIRPLLRNRRRSSIKPHTSFISKLNAHQDSSHLSASSTSTTIPSNNSSSTNQGKVDLEKITATSEPTSRRASRLSVSKESSIRSTLFPNKNYLIVTTNPTSKVTSASTSPKLEDQINLGSSNLLLSDKEKHKMTLPHLNGDSSPQLRSRSHHQPHSDTDEEDWESIGAASLRNNSLVPNIDSVASSTNGVVSPKPTNPNFINSQNRETGSPLQHGQQKHGQQPKNGEDNSAAFLLMSLKS</sequence>
<dbReference type="PANTHER" id="PTHR28164">
    <property type="entry name" value="PROTEIN STB3"/>
    <property type="match status" value="1"/>
</dbReference>
<gene>
    <name evidence="2" type="primary">STB3_2</name>
    <name evidence="2" type="ORF">GRS66_005968</name>
</gene>
<proteinExistence type="predicted"/>
<dbReference type="GO" id="GO:0043565">
    <property type="term" value="F:sequence-specific DNA binding"/>
    <property type="evidence" value="ECO:0007669"/>
    <property type="project" value="TreeGrafter"/>
</dbReference>
<dbReference type="InterPro" id="IPR018818">
    <property type="entry name" value="Stb3"/>
</dbReference>
<evidence type="ECO:0000256" key="1">
    <source>
        <dbReference type="SAM" id="MobiDB-lite"/>
    </source>
</evidence>
<dbReference type="OrthoDB" id="5391991at2759"/>
<dbReference type="AlphaFoldDB" id="A0A6C1E3P0"/>
<keyword evidence="3" id="KW-1185">Reference proteome</keyword>
<feature type="compositionally biased region" description="Polar residues" evidence="1">
    <location>
        <begin position="473"/>
        <end position="486"/>
    </location>
</feature>